<reference evidence="1" key="1">
    <citation type="submission" date="2023-04" db="EMBL/GenBank/DDBJ databases">
        <title>Draft Genome sequencing of Naganishia species isolated from polar environments using Oxford Nanopore Technology.</title>
        <authorList>
            <person name="Leo P."/>
            <person name="Venkateswaran K."/>
        </authorList>
    </citation>
    <scope>NUCLEOTIDE SEQUENCE</scope>
    <source>
        <strain evidence="1">MNA-CCFEE 5262</strain>
    </source>
</reference>
<dbReference type="EMBL" id="JASBWS010000136">
    <property type="protein sequence ID" value="KAJ9094617.1"/>
    <property type="molecule type" value="Genomic_DNA"/>
</dbReference>
<dbReference type="Proteomes" id="UP001230649">
    <property type="component" value="Unassembled WGS sequence"/>
</dbReference>
<accession>A0ACC2V6J4</accession>
<proteinExistence type="predicted"/>
<keyword evidence="2" id="KW-1185">Reference proteome</keyword>
<organism evidence="1 2">
    <name type="scientific">Naganishia adeliensis</name>
    <dbReference type="NCBI Taxonomy" id="92952"/>
    <lineage>
        <taxon>Eukaryota</taxon>
        <taxon>Fungi</taxon>
        <taxon>Dikarya</taxon>
        <taxon>Basidiomycota</taxon>
        <taxon>Agaricomycotina</taxon>
        <taxon>Tremellomycetes</taxon>
        <taxon>Filobasidiales</taxon>
        <taxon>Filobasidiaceae</taxon>
        <taxon>Naganishia</taxon>
    </lineage>
</organism>
<gene>
    <name evidence="1" type="ORF">QFC20_006857</name>
</gene>
<protein>
    <submittedName>
        <fullName evidence="1">Uncharacterized protein</fullName>
    </submittedName>
</protein>
<sequence length="109" mass="12221">MSSELTSIPPQSEPEDTSAESVMSEQNFDKVSRYVQSVLWDAHSVFAEGSRPTHKEALKTKDALANVKTQVDFLKTKDPLTDGQKETLNHMSKTIDDLQKSKLPSNRRS</sequence>
<evidence type="ECO:0000313" key="2">
    <source>
        <dbReference type="Proteomes" id="UP001230649"/>
    </source>
</evidence>
<evidence type="ECO:0000313" key="1">
    <source>
        <dbReference type="EMBL" id="KAJ9094617.1"/>
    </source>
</evidence>
<comment type="caution">
    <text evidence="1">The sequence shown here is derived from an EMBL/GenBank/DDBJ whole genome shotgun (WGS) entry which is preliminary data.</text>
</comment>
<name>A0ACC2V6J4_9TREE</name>